<dbReference type="SMART" id="SM00014">
    <property type="entry name" value="acidPPc"/>
    <property type="match status" value="1"/>
</dbReference>
<dbReference type="FunFam" id="1.20.144.10:FF:000017">
    <property type="entry name" value="Diacylglycerol pyrophosphate phosphatase 1"/>
    <property type="match status" value="1"/>
</dbReference>
<protein>
    <recommendedName>
        <fullName evidence="8">Phosphatidic acid phosphatase type 2/haloperoxidase domain-containing protein</fullName>
    </recommendedName>
</protein>
<name>A0A4Y9ZC48_9AGAM</name>
<feature type="transmembrane region" description="Helical" evidence="7">
    <location>
        <begin position="47"/>
        <end position="71"/>
    </location>
</feature>
<feature type="domain" description="Phosphatidic acid phosphatase type 2/haloperoxidase" evidence="8">
    <location>
        <begin position="133"/>
        <end position="277"/>
    </location>
</feature>
<dbReference type="Pfam" id="PF01569">
    <property type="entry name" value="PAP2"/>
    <property type="match status" value="1"/>
</dbReference>
<feature type="transmembrane region" description="Helical" evidence="7">
    <location>
        <begin position="202"/>
        <end position="220"/>
    </location>
</feature>
<evidence type="ECO:0000256" key="6">
    <source>
        <dbReference type="SAM" id="MobiDB-lite"/>
    </source>
</evidence>
<reference evidence="9 10" key="1">
    <citation type="submission" date="2019-02" db="EMBL/GenBank/DDBJ databases">
        <title>Genome sequencing of the rare red list fungi Dentipellis fragilis.</title>
        <authorList>
            <person name="Buettner E."/>
            <person name="Kellner H."/>
        </authorList>
    </citation>
    <scope>NUCLEOTIDE SEQUENCE [LARGE SCALE GENOMIC DNA]</scope>
    <source>
        <strain evidence="9 10">DSM 105465</strain>
    </source>
</reference>
<evidence type="ECO:0000313" key="10">
    <source>
        <dbReference type="Proteomes" id="UP000298327"/>
    </source>
</evidence>
<dbReference type="CDD" id="cd03390">
    <property type="entry name" value="PAP2_containing_1_like"/>
    <property type="match status" value="1"/>
</dbReference>
<evidence type="ECO:0000256" key="7">
    <source>
        <dbReference type="SAM" id="Phobius"/>
    </source>
</evidence>
<comment type="subcellular location">
    <subcellularLocation>
        <location evidence="1">Membrane</location>
        <topology evidence="1">Multi-pass membrane protein</topology>
    </subcellularLocation>
</comment>
<keyword evidence="10" id="KW-1185">Reference proteome</keyword>
<evidence type="ECO:0000256" key="4">
    <source>
        <dbReference type="ARBA" id="ARBA00022989"/>
    </source>
</evidence>
<keyword evidence="3 7" id="KW-0812">Transmembrane</keyword>
<comment type="similarity">
    <text evidence="2">Belongs to the PA-phosphatase related phosphoesterase family.</text>
</comment>
<accession>A0A4Y9ZC48</accession>
<organism evidence="9 10">
    <name type="scientific">Dentipellis fragilis</name>
    <dbReference type="NCBI Taxonomy" id="205917"/>
    <lineage>
        <taxon>Eukaryota</taxon>
        <taxon>Fungi</taxon>
        <taxon>Dikarya</taxon>
        <taxon>Basidiomycota</taxon>
        <taxon>Agaricomycotina</taxon>
        <taxon>Agaricomycetes</taxon>
        <taxon>Russulales</taxon>
        <taxon>Hericiaceae</taxon>
        <taxon>Dentipellis</taxon>
    </lineage>
</organism>
<dbReference type="InterPro" id="IPR043216">
    <property type="entry name" value="PAP-like"/>
</dbReference>
<dbReference type="Proteomes" id="UP000298327">
    <property type="component" value="Unassembled WGS sequence"/>
</dbReference>
<comment type="caution">
    <text evidence="9">The sequence shown here is derived from an EMBL/GenBank/DDBJ whole genome shotgun (WGS) entry which is preliminary data.</text>
</comment>
<evidence type="ECO:0000259" key="8">
    <source>
        <dbReference type="SMART" id="SM00014"/>
    </source>
</evidence>
<dbReference type="InterPro" id="IPR036938">
    <property type="entry name" value="PAP2/HPO_sf"/>
</dbReference>
<keyword evidence="4 7" id="KW-1133">Transmembrane helix</keyword>
<dbReference type="PANTHER" id="PTHR10165">
    <property type="entry name" value="LIPID PHOSPHATE PHOSPHATASE"/>
    <property type="match status" value="1"/>
</dbReference>
<dbReference type="PANTHER" id="PTHR10165:SF35">
    <property type="entry name" value="RE23632P"/>
    <property type="match status" value="1"/>
</dbReference>
<dbReference type="SUPFAM" id="SSF48317">
    <property type="entry name" value="Acid phosphatase/Vanadium-dependent haloperoxidase"/>
    <property type="match status" value="1"/>
</dbReference>
<dbReference type="GO" id="GO:0008195">
    <property type="term" value="F:phosphatidate phosphatase activity"/>
    <property type="evidence" value="ECO:0007669"/>
    <property type="project" value="TreeGrafter"/>
</dbReference>
<dbReference type="GO" id="GO:0006644">
    <property type="term" value="P:phospholipid metabolic process"/>
    <property type="evidence" value="ECO:0007669"/>
    <property type="project" value="InterPro"/>
</dbReference>
<dbReference type="OrthoDB" id="8907274at2759"/>
<feature type="transmembrane region" description="Helical" evidence="7">
    <location>
        <begin position="133"/>
        <end position="150"/>
    </location>
</feature>
<evidence type="ECO:0000256" key="1">
    <source>
        <dbReference type="ARBA" id="ARBA00004141"/>
    </source>
</evidence>
<dbReference type="AlphaFoldDB" id="A0A4Y9ZC48"/>
<evidence type="ECO:0000313" key="9">
    <source>
        <dbReference type="EMBL" id="TFY72365.1"/>
    </source>
</evidence>
<evidence type="ECO:0000256" key="2">
    <source>
        <dbReference type="ARBA" id="ARBA00008816"/>
    </source>
</evidence>
<keyword evidence="5 7" id="KW-0472">Membrane</keyword>
<dbReference type="InterPro" id="IPR000326">
    <property type="entry name" value="PAP2/HPO"/>
</dbReference>
<dbReference type="GO" id="GO:0046839">
    <property type="term" value="P:phospholipid dephosphorylation"/>
    <property type="evidence" value="ECO:0007669"/>
    <property type="project" value="TreeGrafter"/>
</dbReference>
<gene>
    <name evidence="9" type="ORF">EVG20_g607</name>
</gene>
<feature type="transmembrane region" description="Helical" evidence="7">
    <location>
        <begin position="259"/>
        <end position="277"/>
    </location>
</feature>
<proteinExistence type="inferred from homology"/>
<dbReference type="Gene3D" id="1.20.144.10">
    <property type="entry name" value="Phosphatidic acid phosphatase type 2/haloperoxidase"/>
    <property type="match status" value="1"/>
</dbReference>
<evidence type="ECO:0000256" key="3">
    <source>
        <dbReference type="ARBA" id="ARBA00022692"/>
    </source>
</evidence>
<feature type="transmembrane region" description="Helical" evidence="7">
    <location>
        <begin position="232"/>
        <end position="253"/>
    </location>
</feature>
<dbReference type="EMBL" id="SEOQ01000016">
    <property type="protein sequence ID" value="TFY72365.1"/>
    <property type="molecule type" value="Genomic_DNA"/>
</dbReference>
<dbReference type="STRING" id="205917.A0A4Y9ZC48"/>
<sequence>MAPHDSSSLFSVSFDEPLLPAMPIPQFLRFGSDDAHYRCSQSPMPGLRLLVISYAPDWIVTLVLAAVFFALDKVNGFKREFSVSDTSLRHPFAEHERVPDPALYCIAIVAPLVLQWVIDLLTIRSWWDAHSSALGVILGLSITGAVTQFTKITVGRPRPDVISRCNPAPGTVDPPFGLSSVSICNQSDISKLRDGFRSFPSGHSSLSFAGLGFLSFYLAGKMHLFDKRGHAPKAWIALTPLSGAALVAISRTMDYRHHWHDVLVGSILGLVTAYFAYRQYYPPLQSEFSHRPYAPRSRDADDVLPVHAHRPPSAGGVYSGVNLGESRRSEGGIYSDHMDQDEEHVELNGTVRKGGPGPLTDVWNDGGDAGVVDEDTLHR</sequence>
<evidence type="ECO:0000256" key="5">
    <source>
        <dbReference type="ARBA" id="ARBA00023136"/>
    </source>
</evidence>
<feature type="transmembrane region" description="Helical" evidence="7">
    <location>
        <begin position="101"/>
        <end position="121"/>
    </location>
</feature>
<feature type="region of interest" description="Disordered" evidence="6">
    <location>
        <begin position="350"/>
        <end position="379"/>
    </location>
</feature>
<dbReference type="GO" id="GO:0016020">
    <property type="term" value="C:membrane"/>
    <property type="evidence" value="ECO:0007669"/>
    <property type="project" value="UniProtKB-SubCell"/>
</dbReference>